<feature type="compositionally biased region" description="Low complexity" evidence="1">
    <location>
        <begin position="197"/>
        <end position="209"/>
    </location>
</feature>
<feature type="region of interest" description="Disordered" evidence="1">
    <location>
        <begin position="194"/>
        <end position="292"/>
    </location>
</feature>
<feature type="compositionally biased region" description="Low complexity" evidence="1">
    <location>
        <begin position="963"/>
        <end position="979"/>
    </location>
</feature>
<dbReference type="PANTHER" id="PTHR13223">
    <property type="entry name" value="ACIDIC FIBROBLAST GROWTH FACTOR INTRACELLULAR BINDING PROTEIN"/>
    <property type="match status" value="1"/>
</dbReference>
<evidence type="ECO:0000313" key="2">
    <source>
        <dbReference type="EMBL" id="KPI87950.1"/>
    </source>
</evidence>
<feature type="compositionally biased region" description="Basic residues" evidence="1">
    <location>
        <begin position="235"/>
        <end position="270"/>
    </location>
</feature>
<evidence type="ECO:0000256" key="1">
    <source>
        <dbReference type="SAM" id="MobiDB-lite"/>
    </source>
</evidence>
<feature type="compositionally biased region" description="Low complexity" evidence="1">
    <location>
        <begin position="56"/>
        <end position="74"/>
    </location>
</feature>
<feature type="compositionally biased region" description="Low complexity" evidence="1">
    <location>
        <begin position="343"/>
        <end position="365"/>
    </location>
</feature>
<dbReference type="GO" id="GO:0005634">
    <property type="term" value="C:nucleus"/>
    <property type="evidence" value="ECO:0007669"/>
    <property type="project" value="TreeGrafter"/>
</dbReference>
<organism evidence="2 3">
    <name type="scientific">Leptomonas seymouri</name>
    <dbReference type="NCBI Taxonomy" id="5684"/>
    <lineage>
        <taxon>Eukaryota</taxon>
        <taxon>Discoba</taxon>
        <taxon>Euglenozoa</taxon>
        <taxon>Kinetoplastea</taxon>
        <taxon>Metakinetoplastina</taxon>
        <taxon>Trypanosomatida</taxon>
        <taxon>Trypanosomatidae</taxon>
        <taxon>Leishmaniinae</taxon>
        <taxon>Leptomonas</taxon>
    </lineage>
</organism>
<feature type="region of interest" description="Disordered" evidence="1">
    <location>
        <begin position="342"/>
        <end position="376"/>
    </location>
</feature>
<accession>A0A0N1I5H2</accession>
<dbReference type="AlphaFoldDB" id="A0A0N1I5H2"/>
<dbReference type="Proteomes" id="UP000038009">
    <property type="component" value="Unassembled WGS sequence"/>
</dbReference>
<dbReference type="InterPro" id="IPR008614">
    <property type="entry name" value="FIBP"/>
</dbReference>
<feature type="compositionally biased region" description="Polar residues" evidence="1">
    <location>
        <begin position="75"/>
        <end position="95"/>
    </location>
</feature>
<dbReference type="OrthoDB" id="16955at2759"/>
<dbReference type="PANTHER" id="PTHR13223:SF2">
    <property type="entry name" value="ACIDIC FIBROBLAST GROWTH FACTOR INTRACELLULAR-BINDING PROTEIN"/>
    <property type="match status" value="1"/>
</dbReference>
<protein>
    <submittedName>
        <fullName evidence="2">Uncharacterized protein</fullName>
    </submittedName>
</protein>
<dbReference type="OMA" id="LTTIQQC"/>
<feature type="compositionally biased region" description="Low complexity" evidence="1">
    <location>
        <begin position="278"/>
        <end position="292"/>
    </location>
</feature>
<feature type="region of interest" description="Disordered" evidence="1">
    <location>
        <begin position="799"/>
        <end position="828"/>
    </location>
</feature>
<feature type="region of interest" description="Disordered" evidence="1">
    <location>
        <begin position="53"/>
        <end position="126"/>
    </location>
</feature>
<feature type="region of interest" description="Disordered" evidence="1">
    <location>
        <begin position="926"/>
        <end position="1005"/>
    </location>
</feature>
<feature type="compositionally biased region" description="Basic and acidic residues" evidence="1">
    <location>
        <begin position="102"/>
        <end position="117"/>
    </location>
</feature>
<reference evidence="2 3" key="1">
    <citation type="journal article" date="2015" name="PLoS Pathog.">
        <title>Leptomonas seymouri: Adaptations to the Dixenous Life Cycle Analyzed by Genome Sequencing, Transcriptome Profiling and Co-infection with Leishmania donovani.</title>
        <authorList>
            <person name="Kraeva N."/>
            <person name="Butenko A."/>
            <person name="Hlavacova J."/>
            <person name="Kostygov A."/>
            <person name="Myskova J."/>
            <person name="Grybchuk D."/>
            <person name="Lestinova T."/>
            <person name="Votypka J."/>
            <person name="Volf P."/>
            <person name="Opperdoes F."/>
            <person name="Flegontov P."/>
            <person name="Lukes J."/>
            <person name="Yurchenko V."/>
        </authorList>
    </citation>
    <scope>NUCLEOTIDE SEQUENCE [LARGE SCALE GENOMIC DNA]</scope>
    <source>
        <strain evidence="2 3">ATCC 30220</strain>
    </source>
</reference>
<name>A0A0N1I5H2_LEPSE</name>
<dbReference type="VEuPathDB" id="TriTrypDB:Lsey_0067_0030"/>
<feature type="compositionally biased region" description="Polar residues" evidence="1">
    <location>
        <begin position="168"/>
        <end position="183"/>
    </location>
</feature>
<dbReference type="EMBL" id="LJSK01000067">
    <property type="protein sequence ID" value="KPI87950.1"/>
    <property type="molecule type" value="Genomic_DNA"/>
</dbReference>
<proteinExistence type="predicted"/>
<evidence type="ECO:0000313" key="3">
    <source>
        <dbReference type="Proteomes" id="UP000038009"/>
    </source>
</evidence>
<keyword evidence="3" id="KW-1185">Reference proteome</keyword>
<comment type="caution">
    <text evidence="2">The sequence shown here is derived from an EMBL/GenBank/DDBJ whole genome shotgun (WGS) entry which is preliminary data.</text>
</comment>
<gene>
    <name evidence="2" type="ORF">ABL78_2941</name>
</gene>
<sequence>MMPVSVSMHACSVWPVSTDFTVFNFFLKGYSVEETVEELMVLQSVAPENAQATQRTSFASSSSSATSTASSSSSELSPHSPNNSAKSYSPTNSLPFTAHSRSHLERTRGSAEKRQDAHNTALGTIPTKYRLHANGSELLTEDTRVQDNEERLEDLALPSASPMMAANVPSQCTGSAGPQTSTAPVPAITAVDTSTNAARPPQTAAPPAQSRHPYTDGYENGQPTKISQQEQQQRSSHRIRRSPQKGRRHHNATHTCSSHHAHHSNRKRQPHRPDAIRSSSALHTTTTSAASTTTTSFVLTPIWSYDTNVNTHSSSSRQHTRHSSAMPSMEDFTTAADCTMAKGSSGSCNNTNTTTTTGDGKNSSSDNRRRARHKKRREQQCFFLNEDYMRFQRQLQEAEAIGGVGRGSSSLQSRFLFEEVTEQFQAFRELAREEQLGSPYAFLSNYYLPIPVAARLELLRMYYETDPGVFQWAFGDKLNRFDLPAALAEVRVEVMSGNLASSTPSKSLLGASGAGGSSHLSNGGGGGSIFGSASGAAGSVGGGSGGGGTFWSGRWKSSPGKLATMDAATLVRLSEQHTDALRRQWENVKHVCVTVAALYRGKGGMCVPLDMALLTTIQQCFGLRHKQALDYATAAFGYEHRLETRLFDRLKTFSEYGAICSIVASVWCDDSGYFLSDAFRAGCRRMGRLLDEYRLLSELHPFIFGEPMRPRWQVQLNEVQRVITTSSLVDKNAVASATAVAAAGSPVAPGTGSAGLSVAVSNNSMAGLAGGGSLNGAMGSSGGCNAGLASSGGSGGSGGGAGIWEGSSSSPSATATNTGNNSTNMHSPFSGNGQYSRQFLMEFPSLMKHLLRICVALSNSGGVNNALDIFFTRVYSYLEVLSSRTAPAIVSMVMNAAGSGGLAAAGLCSHHGSFVGGTAAAPNASPGVFGKPPLPPHVTRAHSHSDLGRAGTGTEMSASAALPPSQTTPGAASPATASSVHSISSPTMPPKAMSTPSFFEVPGSDRQGLVTTETLPSIGSRLDSSSVDDVLAAGSAIPYVASTVVNTSLFHPASALIPLSAAIAVHNASSIASNFSSAPMAALIGRNFSAEDEPLEWSTVATGSVGNSNNTNSSAPGAAAGLRSHNPSFLGVGGSVCGGAGAANSLSTSQVGDMVRKVVDKRFLRELCMLLVALPKAWRQLTTLTTEDHAATDKTMSDLAMALKAITQVLMASDDFH</sequence>
<feature type="region of interest" description="Disordered" evidence="1">
    <location>
        <begin position="165"/>
        <end position="184"/>
    </location>
</feature>
<feature type="compositionally biased region" description="Low complexity" evidence="1">
    <location>
        <begin position="804"/>
        <end position="824"/>
    </location>
</feature>